<dbReference type="EMBL" id="BMDI01000003">
    <property type="protein sequence ID" value="GGI21511.1"/>
    <property type="molecule type" value="Genomic_DNA"/>
</dbReference>
<protein>
    <submittedName>
        <fullName evidence="2">Uncharacterized protein</fullName>
    </submittedName>
</protein>
<keyword evidence="1" id="KW-0472">Membrane</keyword>
<dbReference type="Proteomes" id="UP000642180">
    <property type="component" value="Unassembled WGS sequence"/>
</dbReference>
<keyword evidence="1" id="KW-0812">Transmembrane</keyword>
<keyword evidence="1" id="KW-1133">Transmembrane helix</keyword>
<reference evidence="3" key="1">
    <citation type="journal article" date="2019" name="Int. J. Syst. Evol. Microbiol.">
        <title>The Global Catalogue of Microorganisms (GCM) 10K type strain sequencing project: providing services to taxonomists for standard genome sequencing and annotation.</title>
        <authorList>
            <consortium name="The Broad Institute Genomics Platform"/>
            <consortium name="The Broad Institute Genome Sequencing Center for Infectious Disease"/>
            <person name="Wu L."/>
            <person name="Ma J."/>
        </authorList>
    </citation>
    <scope>NUCLEOTIDE SEQUENCE [LARGE SCALE GENOMIC DNA]</scope>
    <source>
        <strain evidence="3">CCM 2767</strain>
    </source>
</reference>
<comment type="caution">
    <text evidence="2">The sequence shown here is derived from an EMBL/GenBank/DDBJ whole genome shotgun (WGS) entry which is preliminary data.</text>
</comment>
<dbReference type="RefSeq" id="WP_188382147.1">
    <property type="nucleotide sequence ID" value="NZ_BMDI01000003.1"/>
</dbReference>
<organism evidence="2 3">
    <name type="scientific">Oxalicibacterium faecigallinarum</name>
    <dbReference type="NCBI Taxonomy" id="573741"/>
    <lineage>
        <taxon>Bacteria</taxon>
        <taxon>Pseudomonadati</taxon>
        <taxon>Pseudomonadota</taxon>
        <taxon>Betaproteobacteria</taxon>
        <taxon>Burkholderiales</taxon>
        <taxon>Oxalobacteraceae</taxon>
        <taxon>Oxalicibacterium</taxon>
    </lineage>
</organism>
<keyword evidence="3" id="KW-1185">Reference proteome</keyword>
<feature type="transmembrane region" description="Helical" evidence="1">
    <location>
        <begin position="20"/>
        <end position="39"/>
    </location>
</feature>
<gene>
    <name evidence="2" type="ORF">GCM10008066_29430</name>
</gene>
<dbReference type="AlphaFoldDB" id="A0A8J3B0Q1"/>
<evidence type="ECO:0000256" key="1">
    <source>
        <dbReference type="SAM" id="Phobius"/>
    </source>
</evidence>
<accession>A0A8J3B0Q1</accession>
<sequence>MLLPDLYSDISWMKFLNLDVAIVMAVLASLVILFVYLQCSDDDKK</sequence>
<evidence type="ECO:0000313" key="3">
    <source>
        <dbReference type="Proteomes" id="UP000642180"/>
    </source>
</evidence>
<name>A0A8J3B0Q1_9BURK</name>
<proteinExistence type="predicted"/>
<evidence type="ECO:0000313" key="2">
    <source>
        <dbReference type="EMBL" id="GGI21511.1"/>
    </source>
</evidence>